<evidence type="ECO:0000313" key="4">
    <source>
        <dbReference type="Proteomes" id="UP001230188"/>
    </source>
</evidence>
<dbReference type="AlphaFoldDB" id="A0AAD7UPU2"/>
<keyword evidence="1" id="KW-0175">Coiled coil</keyword>
<sequence>MKSSSSSEAARVARELGATPCSGWSYFWGPDEGSVALARRFLWLEERQHVLSAPDKAELSWLRARRVVVDRAKRRPIPVAVLEDLPFPPEVVAGLDEAELMDALPKIFACPITREAMADPVLASDGITYERHAIETWLEKRRTSPVTREFLAGGLIENRAIADATEALARAGLVDESYWARRLSRRARQPADPRATLRKRKRDLEARALALKREVDDLRSERDRLARDWARLLAIDGAKVKVLAACVIDAAPITSAHKARAIIQAAGIHDDDDKDSRVSGAVGYVAHAPIDQPLPPGDLDDGACYYYDAAAATTYGPLTDAAPLFKLALDDDDRREQTPDAEFLRRAAATSARLLDHPDRVFVCDARAFDQKPDPLDAKGDPVPLIQRAVVLVLQADSPDAFDFLATGLWDDGPVHQLSTSANCCTIL</sequence>
<evidence type="ECO:0000259" key="2">
    <source>
        <dbReference type="PROSITE" id="PS51698"/>
    </source>
</evidence>
<dbReference type="PANTHER" id="PTHR46573">
    <property type="entry name" value="WD REPEAT, SAM AND U-BOX DOMAIN-CONTAINING PROTEIN 1"/>
    <property type="match status" value="1"/>
</dbReference>
<feature type="coiled-coil region" evidence="1">
    <location>
        <begin position="194"/>
        <end position="228"/>
    </location>
</feature>
<dbReference type="EMBL" id="JAQMWT010000040">
    <property type="protein sequence ID" value="KAJ8612863.1"/>
    <property type="molecule type" value="Genomic_DNA"/>
</dbReference>
<dbReference type="InterPro" id="IPR052085">
    <property type="entry name" value="WD-SAM-U-box"/>
</dbReference>
<protein>
    <recommendedName>
        <fullName evidence="2">U-box domain-containing protein</fullName>
    </recommendedName>
</protein>
<dbReference type="Gene3D" id="3.30.40.10">
    <property type="entry name" value="Zinc/RING finger domain, C3HC4 (zinc finger)"/>
    <property type="match status" value="1"/>
</dbReference>
<proteinExistence type="predicted"/>
<accession>A0AAD7UPU2</accession>
<comment type="caution">
    <text evidence="3">The sequence shown here is derived from an EMBL/GenBank/DDBJ whole genome shotgun (WGS) entry which is preliminary data.</text>
</comment>
<reference evidence="3" key="1">
    <citation type="submission" date="2023-01" db="EMBL/GenBank/DDBJ databases">
        <title>Metagenome sequencing of chrysophaentin producing Chrysophaeum taylorii.</title>
        <authorList>
            <person name="Davison J."/>
            <person name="Bewley C."/>
        </authorList>
    </citation>
    <scope>NUCLEOTIDE SEQUENCE</scope>
    <source>
        <strain evidence="3">NIES-1699</strain>
    </source>
</reference>
<dbReference type="CDD" id="cd16655">
    <property type="entry name" value="RING-Ubox_WDSUB1-like"/>
    <property type="match status" value="1"/>
</dbReference>
<dbReference type="PROSITE" id="PS51698">
    <property type="entry name" value="U_BOX"/>
    <property type="match status" value="1"/>
</dbReference>
<dbReference type="GO" id="GO:0004842">
    <property type="term" value="F:ubiquitin-protein transferase activity"/>
    <property type="evidence" value="ECO:0007669"/>
    <property type="project" value="InterPro"/>
</dbReference>
<keyword evidence="4" id="KW-1185">Reference proteome</keyword>
<organism evidence="3 4">
    <name type="scientific">Chrysophaeum taylorii</name>
    <dbReference type="NCBI Taxonomy" id="2483200"/>
    <lineage>
        <taxon>Eukaryota</taxon>
        <taxon>Sar</taxon>
        <taxon>Stramenopiles</taxon>
        <taxon>Ochrophyta</taxon>
        <taxon>Pelagophyceae</taxon>
        <taxon>Pelagomonadales</taxon>
        <taxon>Pelagomonadaceae</taxon>
        <taxon>Chrysophaeum</taxon>
    </lineage>
</organism>
<dbReference type="InterPro" id="IPR003613">
    <property type="entry name" value="Ubox_domain"/>
</dbReference>
<dbReference type="InterPro" id="IPR013083">
    <property type="entry name" value="Znf_RING/FYVE/PHD"/>
</dbReference>
<gene>
    <name evidence="3" type="ORF">CTAYLR_002037</name>
</gene>
<dbReference type="GO" id="GO:0016567">
    <property type="term" value="P:protein ubiquitination"/>
    <property type="evidence" value="ECO:0007669"/>
    <property type="project" value="InterPro"/>
</dbReference>
<dbReference type="PANTHER" id="PTHR46573:SF1">
    <property type="entry name" value="WD REPEAT, SAM AND U-BOX DOMAIN-CONTAINING PROTEIN 1"/>
    <property type="match status" value="1"/>
</dbReference>
<dbReference type="Proteomes" id="UP001230188">
    <property type="component" value="Unassembled WGS sequence"/>
</dbReference>
<dbReference type="Pfam" id="PF04564">
    <property type="entry name" value="U-box"/>
    <property type="match status" value="1"/>
</dbReference>
<feature type="domain" description="U-box" evidence="2">
    <location>
        <begin position="103"/>
        <end position="149"/>
    </location>
</feature>
<evidence type="ECO:0000256" key="1">
    <source>
        <dbReference type="SAM" id="Coils"/>
    </source>
</evidence>
<dbReference type="SUPFAM" id="SSF57850">
    <property type="entry name" value="RING/U-box"/>
    <property type="match status" value="1"/>
</dbReference>
<dbReference type="SMART" id="SM00504">
    <property type="entry name" value="Ubox"/>
    <property type="match status" value="1"/>
</dbReference>
<name>A0AAD7UPU2_9STRA</name>
<evidence type="ECO:0000313" key="3">
    <source>
        <dbReference type="EMBL" id="KAJ8612863.1"/>
    </source>
</evidence>